<dbReference type="GO" id="GO:0009897">
    <property type="term" value="C:external side of plasma membrane"/>
    <property type="evidence" value="ECO:0000318"/>
    <property type="project" value="GO_Central"/>
</dbReference>
<dbReference type="PhylomeDB" id="A7T9S3"/>
<dbReference type="InParanoid" id="A7T9S3"/>
<dbReference type="HOGENOM" id="CLU_1429604_0_0_1"/>
<dbReference type="PANTHER" id="PTHR10517">
    <property type="entry name" value="FOLATE RECEPTOR"/>
    <property type="match status" value="1"/>
</dbReference>
<feature type="signal peptide" evidence="4">
    <location>
        <begin position="1"/>
        <end position="32"/>
    </location>
</feature>
<dbReference type="Proteomes" id="UP000001593">
    <property type="component" value="Unassembled WGS sequence"/>
</dbReference>
<dbReference type="eggNOG" id="ENOG502S8S2">
    <property type="taxonomic scope" value="Eukaryota"/>
</dbReference>
<keyword evidence="2 4" id="KW-0732">Signal</keyword>
<evidence type="ECO:0000313" key="6">
    <source>
        <dbReference type="EMBL" id="EDO27250.1"/>
    </source>
</evidence>
<evidence type="ECO:0000259" key="5">
    <source>
        <dbReference type="Pfam" id="PF03024"/>
    </source>
</evidence>
<evidence type="ECO:0000256" key="4">
    <source>
        <dbReference type="SAM" id="SignalP"/>
    </source>
</evidence>
<dbReference type="PANTHER" id="PTHR10517:SF28">
    <property type="entry name" value="COILIN"/>
    <property type="match status" value="1"/>
</dbReference>
<dbReference type="OMA" id="NSCCMQE"/>
<feature type="chain" id="PRO_5002712656" description="Folate receptor-like domain-containing protein" evidence="4">
    <location>
        <begin position="33"/>
        <end position="195"/>
    </location>
</feature>
<evidence type="ECO:0000256" key="3">
    <source>
        <dbReference type="ARBA" id="ARBA00023157"/>
    </source>
</evidence>
<accession>A7T9S3</accession>
<dbReference type="InterPro" id="IPR018143">
    <property type="entry name" value="Folate_rcpt-like"/>
</dbReference>
<dbReference type="AlphaFoldDB" id="A7T9S3"/>
<evidence type="ECO:0000256" key="1">
    <source>
        <dbReference type="ARBA" id="ARBA00007932"/>
    </source>
</evidence>
<comment type="similarity">
    <text evidence="1">Belongs to the folate receptor family.</text>
</comment>
<dbReference type="Pfam" id="PF03024">
    <property type="entry name" value="Folate_rec"/>
    <property type="match status" value="1"/>
</dbReference>
<feature type="domain" description="Folate receptor-like" evidence="5">
    <location>
        <begin position="41"/>
        <end position="150"/>
    </location>
</feature>
<organism evidence="6 7">
    <name type="scientific">Nematostella vectensis</name>
    <name type="common">Starlet sea anemone</name>
    <dbReference type="NCBI Taxonomy" id="45351"/>
    <lineage>
        <taxon>Eukaryota</taxon>
        <taxon>Metazoa</taxon>
        <taxon>Cnidaria</taxon>
        <taxon>Anthozoa</taxon>
        <taxon>Hexacorallia</taxon>
        <taxon>Actiniaria</taxon>
        <taxon>Edwardsiidae</taxon>
        <taxon>Nematostella</taxon>
    </lineage>
</organism>
<keyword evidence="3" id="KW-1015">Disulfide bond</keyword>
<name>A7T9S3_NEMVE</name>
<proteinExistence type="inferred from homology"/>
<dbReference type="InterPro" id="IPR004269">
    <property type="entry name" value="Folate_rcpt"/>
</dbReference>
<evidence type="ECO:0000313" key="7">
    <source>
        <dbReference type="Proteomes" id="UP000001593"/>
    </source>
</evidence>
<keyword evidence="7" id="KW-1185">Reference proteome</keyword>
<gene>
    <name evidence="6" type="ORF">NEMVEDRAFT_v1g224272</name>
</gene>
<sequence length="195" mass="21981">MSKRDRTGQHGLISVLVSYVFVLLFIVRLSQAEQVANLNYCPYFNNRAPSPQPNLRNCTWYKENACCLPHELDSILEAIAPLTGANNRCLRAFNYLMCYVCAPYQNMFYKNERLTVCRDFCDTIFQSCGDAFLKGSRISSAYKSGEEFCESRKFIVADGKSKNCFTSIQSISGAVGVKIRLLTVVVTIAIGFVCW</sequence>
<dbReference type="GO" id="GO:0038023">
    <property type="term" value="F:signaling receptor activity"/>
    <property type="evidence" value="ECO:0000318"/>
    <property type="project" value="GO_Central"/>
</dbReference>
<protein>
    <recommendedName>
        <fullName evidence="5">Folate receptor-like domain-containing protein</fullName>
    </recommendedName>
</protein>
<dbReference type="KEGG" id="nve:5497524"/>
<evidence type="ECO:0000256" key="2">
    <source>
        <dbReference type="ARBA" id="ARBA00022729"/>
    </source>
</evidence>
<reference evidence="6 7" key="1">
    <citation type="journal article" date="2007" name="Science">
        <title>Sea anemone genome reveals ancestral eumetazoan gene repertoire and genomic organization.</title>
        <authorList>
            <person name="Putnam N.H."/>
            <person name="Srivastava M."/>
            <person name="Hellsten U."/>
            <person name="Dirks B."/>
            <person name="Chapman J."/>
            <person name="Salamov A."/>
            <person name="Terry A."/>
            <person name="Shapiro H."/>
            <person name="Lindquist E."/>
            <person name="Kapitonov V.V."/>
            <person name="Jurka J."/>
            <person name="Genikhovich G."/>
            <person name="Grigoriev I.V."/>
            <person name="Lucas S.M."/>
            <person name="Steele R.E."/>
            <person name="Finnerty J.R."/>
            <person name="Technau U."/>
            <person name="Martindale M.Q."/>
            <person name="Rokhsar D.S."/>
        </authorList>
    </citation>
    <scope>NUCLEOTIDE SEQUENCE [LARGE SCALE GENOMIC DNA]</scope>
    <source>
        <strain evidence="7">CH2 X CH6</strain>
    </source>
</reference>
<dbReference type="EMBL" id="DS473590">
    <property type="protein sequence ID" value="EDO27250.1"/>
    <property type="molecule type" value="Genomic_DNA"/>
</dbReference>